<dbReference type="eggNOG" id="ENOG502QRE7">
    <property type="taxonomic scope" value="Eukaryota"/>
</dbReference>
<organism evidence="1 2">
    <name type="scientific">Leersia perrieri</name>
    <dbReference type="NCBI Taxonomy" id="77586"/>
    <lineage>
        <taxon>Eukaryota</taxon>
        <taxon>Viridiplantae</taxon>
        <taxon>Streptophyta</taxon>
        <taxon>Embryophyta</taxon>
        <taxon>Tracheophyta</taxon>
        <taxon>Spermatophyta</taxon>
        <taxon>Magnoliopsida</taxon>
        <taxon>Liliopsida</taxon>
        <taxon>Poales</taxon>
        <taxon>Poaceae</taxon>
        <taxon>BOP clade</taxon>
        <taxon>Oryzoideae</taxon>
        <taxon>Oryzeae</taxon>
        <taxon>Oryzinae</taxon>
        <taxon>Leersia</taxon>
    </lineage>
</organism>
<evidence type="ECO:0000313" key="1">
    <source>
        <dbReference type="EnsemblPlants" id="LPERR03G29520.1"/>
    </source>
</evidence>
<reference evidence="1" key="3">
    <citation type="submission" date="2015-04" db="UniProtKB">
        <authorList>
            <consortium name="EnsemblPlants"/>
        </authorList>
    </citation>
    <scope>IDENTIFICATION</scope>
</reference>
<dbReference type="GO" id="GO:0000124">
    <property type="term" value="C:SAGA complex"/>
    <property type="evidence" value="ECO:0007669"/>
    <property type="project" value="TreeGrafter"/>
</dbReference>
<dbReference type="EnsemblPlants" id="LPERR03G29520.1">
    <property type="protein sequence ID" value="LPERR03G29520.1"/>
    <property type="gene ID" value="LPERR03G29520"/>
</dbReference>
<keyword evidence="2" id="KW-1185">Reference proteome</keyword>
<dbReference type="AlphaFoldDB" id="A0A0D9VZC5"/>
<proteinExistence type="predicted"/>
<dbReference type="Gramene" id="LPERR03G29520.1">
    <property type="protein sequence ID" value="LPERR03G29520.1"/>
    <property type="gene ID" value="LPERR03G29520"/>
</dbReference>
<dbReference type="Pfam" id="PF12767">
    <property type="entry name" value="SAGA-Tad1"/>
    <property type="match status" value="1"/>
</dbReference>
<evidence type="ECO:0000313" key="2">
    <source>
        <dbReference type="Proteomes" id="UP000032180"/>
    </source>
</evidence>
<dbReference type="GO" id="GO:0006357">
    <property type="term" value="P:regulation of transcription by RNA polymerase II"/>
    <property type="evidence" value="ECO:0007669"/>
    <property type="project" value="TreeGrafter"/>
</dbReference>
<sequence>MATSRKLARVDIAELKQRLVKRLGRQRASQYFMYLTRLLNLKLNKVDFDKLCCAIIGRDNIALHNALIRGIISNALSGVPPPSRQAVTGQSGTTTARSGQCIGVGVKLPSAGNVGAVVDSGDGDFARERAVAGKVVSVEDGEEVEQVRSAPCVQSRSPITAPLGISTTPCYVARTRRLDDPMVSCYESGHLLDTGSLFKGLQRRLESDGIGVTAEGVEVLNRGLDEFLRRLIKPCIELSRARSSGRRVSKGNAMFAARTNGLQQTNHGHCTTLQDFTVAMESDPHLLGTNWSTQLEKIQAMSSDYGKYCLSGSMIPKVKAHGLWHIQ</sequence>
<dbReference type="PANTHER" id="PTHR21277">
    <property type="entry name" value="TRANSCRIPTIONAL ADAPTER 1"/>
    <property type="match status" value="1"/>
</dbReference>
<reference evidence="2" key="2">
    <citation type="submission" date="2013-12" db="EMBL/GenBank/DDBJ databases">
        <authorList>
            <person name="Yu Y."/>
            <person name="Lee S."/>
            <person name="de Baynast K."/>
            <person name="Wissotski M."/>
            <person name="Liu L."/>
            <person name="Talag J."/>
            <person name="Goicoechea J."/>
            <person name="Angelova A."/>
            <person name="Jetty R."/>
            <person name="Kudrna D."/>
            <person name="Golser W."/>
            <person name="Rivera L."/>
            <person name="Zhang J."/>
            <person name="Wing R."/>
        </authorList>
    </citation>
    <scope>NUCLEOTIDE SEQUENCE</scope>
</reference>
<dbReference type="PANTHER" id="PTHR21277:SF46">
    <property type="entry name" value="EXPRESSED PROTEIN"/>
    <property type="match status" value="1"/>
</dbReference>
<accession>A0A0D9VZC5</accession>
<dbReference type="GO" id="GO:0003713">
    <property type="term" value="F:transcription coactivator activity"/>
    <property type="evidence" value="ECO:0007669"/>
    <property type="project" value="TreeGrafter"/>
</dbReference>
<protein>
    <submittedName>
        <fullName evidence="1">Uncharacterized protein</fullName>
    </submittedName>
</protein>
<dbReference type="Proteomes" id="UP000032180">
    <property type="component" value="Chromosome 3"/>
</dbReference>
<dbReference type="STRING" id="77586.A0A0D9VZC5"/>
<dbReference type="InterPro" id="IPR024738">
    <property type="entry name" value="Hfi1/Tada1"/>
</dbReference>
<dbReference type="HOGENOM" id="CLU_038016_1_0_1"/>
<name>A0A0D9VZC5_9ORYZ</name>
<reference evidence="1 2" key="1">
    <citation type="submission" date="2012-08" db="EMBL/GenBank/DDBJ databases">
        <title>Oryza genome evolution.</title>
        <authorList>
            <person name="Wing R.A."/>
        </authorList>
    </citation>
    <scope>NUCLEOTIDE SEQUENCE</scope>
</reference>